<sequence length="35" mass="3907">MEMTYIAMQVVELLVPMHPFALFSSISSMIFIAAS</sequence>
<keyword evidence="1" id="KW-0812">Transmembrane</keyword>
<protein>
    <submittedName>
        <fullName evidence="2">Uncharacterized protein</fullName>
    </submittedName>
</protein>
<proteinExistence type="predicted"/>
<accession>A0A4R3NRP8</accession>
<gene>
    <name evidence="2" type="ORF">EC835_10399</name>
</gene>
<evidence type="ECO:0000256" key="1">
    <source>
        <dbReference type="SAM" id="Phobius"/>
    </source>
</evidence>
<reference evidence="2 3" key="1">
    <citation type="submission" date="2019-03" db="EMBL/GenBank/DDBJ databases">
        <title>Genomic analyses of the natural microbiome of Caenorhabditis elegans.</title>
        <authorList>
            <person name="Samuel B."/>
        </authorList>
    </citation>
    <scope>NUCLEOTIDE SEQUENCE [LARGE SCALE GENOMIC DNA]</scope>
    <source>
        <strain evidence="2 3">JUb102</strain>
    </source>
</reference>
<evidence type="ECO:0000313" key="3">
    <source>
        <dbReference type="Proteomes" id="UP000295055"/>
    </source>
</evidence>
<comment type="caution">
    <text evidence="2">The sequence shown here is derived from an EMBL/GenBank/DDBJ whole genome shotgun (WGS) entry which is preliminary data.</text>
</comment>
<organism evidence="2 3">
    <name type="scientific">Providencia alcalifaciens</name>
    <dbReference type="NCBI Taxonomy" id="126385"/>
    <lineage>
        <taxon>Bacteria</taxon>
        <taxon>Pseudomonadati</taxon>
        <taxon>Pseudomonadota</taxon>
        <taxon>Gammaproteobacteria</taxon>
        <taxon>Enterobacterales</taxon>
        <taxon>Morganellaceae</taxon>
        <taxon>Providencia</taxon>
    </lineage>
</organism>
<dbReference type="Proteomes" id="UP000295055">
    <property type="component" value="Unassembled WGS sequence"/>
</dbReference>
<keyword evidence="1" id="KW-0472">Membrane</keyword>
<dbReference type="EMBL" id="SMAS01000003">
    <property type="protein sequence ID" value="TCT35645.1"/>
    <property type="molecule type" value="Genomic_DNA"/>
</dbReference>
<keyword evidence="1" id="KW-1133">Transmembrane helix</keyword>
<feature type="transmembrane region" description="Helical" evidence="1">
    <location>
        <begin position="13"/>
        <end position="34"/>
    </location>
</feature>
<dbReference type="AlphaFoldDB" id="A0A4R3NRP8"/>
<evidence type="ECO:0000313" key="2">
    <source>
        <dbReference type="EMBL" id="TCT35645.1"/>
    </source>
</evidence>
<name>A0A4R3NRP8_9GAMM</name>